<feature type="compositionally biased region" description="Polar residues" evidence="1">
    <location>
        <begin position="210"/>
        <end position="224"/>
    </location>
</feature>
<reference evidence="2" key="2">
    <citation type="submission" date="2023-05" db="EMBL/GenBank/DDBJ databases">
        <authorList>
            <consortium name="Lawrence Berkeley National Laboratory"/>
            <person name="Steindorff A."/>
            <person name="Hensen N."/>
            <person name="Bonometti L."/>
            <person name="Westerberg I."/>
            <person name="Brannstrom I.O."/>
            <person name="Guillou S."/>
            <person name="Cros-Aarteil S."/>
            <person name="Calhoun S."/>
            <person name="Haridas S."/>
            <person name="Kuo A."/>
            <person name="Mondo S."/>
            <person name="Pangilinan J."/>
            <person name="Riley R."/>
            <person name="Labutti K."/>
            <person name="Andreopoulos B."/>
            <person name="Lipzen A."/>
            <person name="Chen C."/>
            <person name="Yanf M."/>
            <person name="Daum C."/>
            <person name="Ng V."/>
            <person name="Clum A."/>
            <person name="Ohm R."/>
            <person name="Martin F."/>
            <person name="Silar P."/>
            <person name="Natvig D."/>
            <person name="Lalanne C."/>
            <person name="Gautier V."/>
            <person name="Ament-Velasquez S.L."/>
            <person name="Kruys A."/>
            <person name="Hutchinson M.I."/>
            <person name="Powell A.J."/>
            <person name="Barry K."/>
            <person name="Miller A.N."/>
            <person name="Grigoriev I.V."/>
            <person name="Debuchy R."/>
            <person name="Gladieux P."/>
            <person name="Thoren M.H."/>
            <person name="Johannesson H."/>
        </authorList>
    </citation>
    <scope>NUCLEOTIDE SEQUENCE</scope>
    <source>
        <strain evidence="2">PSN293</strain>
    </source>
</reference>
<accession>A0AAN6Y3B4</accession>
<proteinExistence type="predicted"/>
<feature type="compositionally biased region" description="Polar residues" evidence="1">
    <location>
        <begin position="158"/>
        <end position="168"/>
    </location>
</feature>
<reference evidence="2" key="1">
    <citation type="journal article" date="2023" name="Mol. Phylogenet. Evol.">
        <title>Genome-scale phylogeny and comparative genomics of the fungal order Sordariales.</title>
        <authorList>
            <person name="Hensen N."/>
            <person name="Bonometti L."/>
            <person name="Westerberg I."/>
            <person name="Brannstrom I.O."/>
            <person name="Guillou S."/>
            <person name="Cros-Aarteil S."/>
            <person name="Calhoun S."/>
            <person name="Haridas S."/>
            <person name="Kuo A."/>
            <person name="Mondo S."/>
            <person name="Pangilinan J."/>
            <person name="Riley R."/>
            <person name="LaButti K."/>
            <person name="Andreopoulos B."/>
            <person name="Lipzen A."/>
            <person name="Chen C."/>
            <person name="Yan M."/>
            <person name="Daum C."/>
            <person name="Ng V."/>
            <person name="Clum A."/>
            <person name="Steindorff A."/>
            <person name="Ohm R.A."/>
            <person name="Martin F."/>
            <person name="Silar P."/>
            <person name="Natvig D.O."/>
            <person name="Lalanne C."/>
            <person name="Gautier V."/>
            <person name="Ament-Velasquez S.L."/>
            <person name="Kruys A."/>
            <person name="Hutchinson M.I."/>
            <person name="Powell A.J."/>
            <person name="Barry K."/>
            <person name="Miller A.N."/>
            <person name="Grigoriev I.V."/>
            <person name="Debuchy R."/>
            <person name="Gladieux P."/>
            <person name="Hiltunen Thoren M."/>
            <person name="Johannesson H."/>
        </authorList>
    </citation>
    <scope>NUCLEOTIDE SEQUENCE</scope>
    <source>
        <strain evidence="2">PSN293</strain>
    </source>
</reference>
<gene>
    <name evidence="2" type="ORF">QBC37DRAFT_402075</name>
</gene>
<feature type="compositionally biased region" description="Basic residues" evidence="1">
    <location>
        <begin position="123"/>
        <end position="148"/>
    </location>
</feature>
<evidence type="ECO:0000313" key="2">
    <source>
        <dbReference type="EMBL" id="KAK4211864.1"/>
    </source>
</evidence>
<dbReference type="EMBL" id="MU858139">
    <property type="protein sequence ID" value="KAK4211864.1"/>
    <property type="molecule type" value="Genomic_DNA"/>
</dbReference>
<organism evidence="2 3">
    <name type="scientific">Rhypophila decipiens</name>
    <dbReference type="NCBI Taxonomy" id="261697"/>
    <lineage>
        <taxon>Eukaryota</taxon>
        <taxon>Fungi</taxon>
        <taxon>Dikarya</taxon>
        <taxon>Ascomycota</taxon>
        <taxon>Pezizomycotina</taxon>
        <taxon>Sordariomycetes</taxon>
        <taxon>Sordariomycetidae</taxon>
        <taxon>Sordariales</taxon>
        <taxon>Naviculisporaceae</taxon>
        <taxon>Rhypophila</taxon>
    </lineage>
</organism>
<dbReference type="AlphaFoldDB" id="A0AAN6Y3B4"/>
<name>A0AAN6Y3B4_9PEZI</name>
<feature type="compositionally biased region" description="Basic and acidic residues" evidence="1">
    <location>
        <begin position="89"/>
        <end position="98"/>
    </location>
</feature>
<dbReference type="Proteomes" id="UP001301769">
    <property type="component" value="Unassembled WGS sequence"/>
</dbReference>
<evidence type="ECO:0000313" key="3">
    <source>
        <dbReference type="Proteomes" id="UP001301769"/>
    </source>
</evidence>
<protein>
    <submittedName>
        <fullName evidence="2">Uncharacterized protein</fullName>
    </submittedName>
</protein>
<comment type="caution">
    <text evidence="2">The sequence shown here is derived from an EMBL/GenBank/DDBJ whole genome shotgun (WGS) entry which is preliminary data.</text>
</comment>
<evidence type="ECO:0000256" key="1">
    <source>
        <dbReference type="SAM" id="MobiDB-lite"/>
    </source>
</evidence>
<feature type="region of interest" description="Disordered" evidence="1">
    <location>
        <begin position="1"/>
        <end position="224"/>
    </location>
</feature>
<feature type="compositionally biased region" description="Basic and acidic residues" evidence="1">
    <location>
        <begin position="35"/>
        <end position="72"/>
    </location>
</feature>
<keyword evidence="3" id="KW-1185">Reference proteome</keyword>
<sequence>MANSTYPGMTPQKPPSGRRTNRTADTKQEPSAAQPRHEKEQSEPGHGKSRRQDSDGETRRLKPELETLENFKKYSCHHVTCGDGPSGHTRVDRRDHGPPRKSKNSLLTVSQGDDRPTDGQARQTKKRKVSGTKPPRGGKKTQKSRRRSPSPPSPPSSTFIHSFTSVERASSPEEDQFVTSRRPSAASIMPEGDEDTSTTLPPAYPASLENLDNPSTLSNGPASFTPASIHVHNYPQQSAQHMFSIPQDEQHASYAPYNTGAGHYPPQHSAYPGPPPLSTYRYDSRVAPYGDLSSYVSVDPNPALPAFVSGPPIHEPPITFNLNSFQTHNISPQTPIISPGAPIQTTIPNGYEAPVSVQSVFIQQSTPTFQRVVDDKMGTRINIAAPQTTVYRPSSYGRGFTQEGDVFELEICPVAARTAPHGNEMYHYTSSG</sequence>